<dbReference type="PROSITE" id="PS00742">
    <property type="entry name" value="PEP_ENZYMES_2"/>
    <property type="match status" value="1"/>
</dbReference>
<dbReference type="OrthoDB" id="9765468at2"/>
<comment type="subcellular location">
    <subcellularLocation>
        <location evidence="4 17">Cytoplasm</location>
    </subcellularLocation>
</comment>
<dbReference type="EMBL" id="LK028559">
    <property type="protein sequence ID" value="CDR30636.1"/>
    <property type="molecule type" value="Genomic_DNA"/>
</dbReference>
<dbReference type="Pfam" id="PF02896">
    <property type="entry name" value="PEP-utilizers_C"/>
    <property type="match status" value="1"/>
</dbReference>
<dbReference type="NCBIfam" id="TIGR01417">
    <property type="entry name" value="PTS_I_fam"/>
    <property type="match status" value="1"/>
</dbReference>
<keyword evidence="14 17" id="KW-0418">Kinase</keyword>
<evidence type="ECO:0000259" key="22">
    <source>
        <dbReference type="Pfam" id="PF02896"/>
    </source>
</evidence>
<feature type="active site" description="Proton donor" evidence="18">
    <location>
        <position position="497"/>
    </location>
</feature>
<dbReference type="PANTHER" id="PTHR46244">
    <property type="entry name" value="PHOSPHOENOLPYRUVATE-PROTEIN PHOSPHOTRANSFERASE"/>
    <property type="match status" value="1"/>
</dbReference>
<dbReference type="InterPro" id="IPR000121">
    <property type="entry name" value="PEP_util_C"/>
</dbReference>
<dbReference type="Gene3D" id="3.50.30.10">
    <property type="entry name" value="Phosphohistidine domain"/>
    <property type="match status" value="1"/>
</dbReference>
<evidence type="ECO:0000313" key="25">
    <source>
        <dbReference type="Proteomes" id="UP000032434"/>
    </source>
</evidence>
<sequence length="569" mass="64903">MQTLKGIAVSSGVAIAKIHHLAETTQMSLKKFSTDKNVELNRFNETIKEAVSQLELLTLQSKTKIGQEHAEIFSAQTLMLKDPMLIERVTDKIMNHQLDAAYAFRQTMSEFIDMFEISDNLYIKERILDLKDVTKRVLDIFSQKEMIQQPKYDMILVAKDLLPSETLHLDTRYIKGILTQFGSKTSHSAILSRHLGIPSISSIDVTGLEENAVVIMDGKKGLVIIHPTEEVLTYYEDLKEKIRLEKEKFSVVKDLKIVTKDHKHIPILANIGTLEDIDESIHFGADGIGLLRTENQYMEQNDFPTEDELFEFYQKISERYQDKKIVVRTLDIGGDKNLSYLNIRKEANPFLGNRAIRYSLSYPALFKTQLRAILKANKHQNLSIMFPMISTIDELRQAKSILHDAISSLKEEFIEVIMPPLGIMVEVPSTAIGIEKFLKEIDFISIGTNDLIQYLFAADRMNDKVSYLYQPYNPILLKLIKDIVDKAHEFGIMVSVCGEMAANLKQAFLLIGLGIDALSMHSNVIPEIKYQFQQTYLSDLKSLANQALQLETNIEVHDLVDEYLKKLLI</sequence>
<evidence type="ECO:0000256" key="20">
    <source>
        <dbReference type="PIRSR" id="PIRSR000732-3"/>
    </source>
</evidence>
<keyword evidence="12 17" id="KW-0598">Phosphotransferase system</keyword>
<protein>
    <recommendedName>
        <fullName evidence="7 17">Phosphoenolpyruvate-protein phosphotransferase</fullName>
        <ecNumber evidence="6 17">2.7.3.9</ecNumber>
    </recommendedName>
    <alternativeName>
        <fullName evidence="16 17">Phosphotransferase system, enzyme I</fullName>
    </alternativeName>
</protein>
<dbReference type="Proteomes" id="UP000032434">
    <property type="component" value="Chromosome 1"/>
</dbReference>
<accession>A0A061AGE7</accession>
<keyword evidence="25" id="KW-1185">Reference proteome</keyword>
<feature type="binding site" evidence="20">
    <location>
        <position position="450"/>
    </location>
    <ligand>
        <name>Mg(2+)</name>
        <dbReference type="ChEBI" id="CHEBI:18420"/>
    </ligand>
</feature>
<evidence type="ECO:0000256" key="5">
    <source>
        <dbReference type="ARBA" id="ARBA00007837"/>
    </source>
</evidence>
<dbReference type="InterPro" id="IPR008731">
    <property type="entry name" value="PTS_EIN"/>
</dbReference>
<dbReference type="Gene3D" id="1.10.274.10">
    <property type="entry name" value="PtsI, HPr-binding domain"/>
    <property type="match status" value="1"/>
</dbReference>
<dbReference type="SUPFAM" id="SSF47831">
    <property type="entry name" value="Enzyme I of the PEP:sugar phosphotransferase system HPr-binding (sub)domain"/>
    <property type="match status" value="1"/>
</dbReference>
<keyword evidence="24" id="KW-0670">Pyruvate</keyword>
<keyword evidence="15 17" id="KW-0460">Magnesium</keyword>
<evidence type="ECO:0000256" key="4">
    <source>
        <dbReference type="ARBA" id="ARBA00004496"/>
    </source>
</evidence>
<dbReference type="GO" id="GO:0046872">
    <property type="term" value="F:metal ion binding"/>
    <property type="evidence" value="ECO:0007669"/>
    <property type="project" value="UniProtKB-KW"/>
</dbReference>
<dbReference type="Pfam" id="PF05524">
    <property type="entry name" value="PEP-utilisers_N"/>
    <property type="match status" value="1"/>
</dbReference>
<dbReference type="InterPro" id="IPR008279">
    <property type="entry name" value="PEP-util_enz_mobile_dom"/>
</dbReference>
<comment type="cofactor">
    <cofactor evidence="2 17 20">
        <name>Mg(2+)</name>
        <dbReference type="ChEBI" id="CHEBI:18420"/>
    </cofactor>
</comment>
<dbReference type="InterPro" id="IPR024692">
    <property type="entry name" value="PTS_EI"/>
</dbReference>
<dbReference type="Gene3D" id="3.20.20.60">
    <property type="entry name" value="Phosphoenolpyruvate-binding domains"/>
    <property type="match status" value="1"/>
</dbReference>
<evidence type="ECO:0000256" key="14">
    <source>
        <dbReference type="ARBA" id="ARBA00022777"/>
    </source>
</evidence>
<evidence type="ECO:0000313" key="24">
    <source>
        <dbReference type="EMBL" id="CDR30636.1"/>
    </source>
</evidence>
<reference evidence="25" key="1">
    <citation type="submission" date="2014-05" db="EMBL/GenBank/DDBJ databases">
        <authorList>
            <person name="Kube M."/>
        </authorList>
    </citation>
    <scope>NUCLEOTIDE SEQUENCE [LARGE SCALE GENOMIC DNA]</scope>
</reference>
<dbReference type="GO" id="GO:0005737">
    <property type="term" value="C:cytoplasm"/>
    <property type="evidence" value="ECO:0007669"/>
    <property type="project" value="UniProtKB-SubCell"/>
</dbReference>
<dbReference type="InterPro" id="IPR015813">
    <property type="entry name" value="Pyrv/PenolPyrv_kinase-like_dom"/>
</dbReference>
<dbReference type="GO" id="GO:0009401">
    <property type="term" value="P:phosphoenolpyruvate-dependent sugar phosphotransferase system"/>
    <property type="evidence" value="ECO:0007669"/>
    <property type="project" value="UniProtKB-KW"/>
</dbReference>
<dbReference type="HOGENOM" id="CLU_007308_7_0_14"/>
<dbReference type="PANTHER" id="PTHR46244:SF3">
    <property type="entry name" value="PHOSPHOENOLPYRUVATE-PROTEIN PHOSPHOTRANSFERASE"/>
    <property type="match status" value="1"/>
</dbReference>
<feature type="domain" description="PEP-utilising enzyme mobile" evidence="21">
    <location>
        <begin position="153"/>
        <end position="221"/>
    </location>
</feature>
<name>A0A061AGE7_9MOLU</name>
<keyword evidence="9 17" id="KW-0963">Cytoplasm</keyword>
<keyword evidence="10 17" id="KW-0762">Sugar transport</keyword>
<dbReference type="EC" id="2.7.3.9" evidence="6 17"/>
<evidence type="ECO:0000256" key="11">
    <source>
        <dbReference type="ARBA" id="ARBA00022679"/>
    </source>
</evidence>
<evidence type="ECO:0000256" key="3">
    <source>
        <dbReference type="ARBA" id="ARBA00002728"/>
    </source>
</evidence>
<evidence type="ECO:0000256" key="16">
    <source>
        <dbReference type="ARBA" id="ARBA00033235"/>
    </source>
</evidence>
<dbReference type="InterPro" id="IPR040442">
    <property type="entry name" value="Pyrv_kinase-like_dom_sf"/>
</dbReference>
<dbReference type="InParanoid" id="A0A061AGE7"/>
<comment type="catalytic activity">
    <reaction evidence="1 17">
        <text>L-histidyl-[protein] + phosphoenolpyruvate = N(pros)-phospho-L-histidyl-[protein] + pyruvate</text>
        <dbReference type="Rhea" id="RHEA:23880"/>
        <dbReference type="Rhea" id="RHEA-COMP:9745"/>
        <dbReference type="Rhea" id="RHEA-COMP:9746"/>
        <dbReference type="ChEBI" id="CHEBI:15361"/>
        <dbReference type="ChEBI" id="CHEBI:29979"/>
        <dbReference type="ChEBI" id="CHEBI:58702"/>
        <dbReference type="ChEBI" id="CHEBI:64837"/>
        <dbReference type="EC" id="2.7.3.9"/>
    </reaction>
</comment>
<dbReference type="SUPFAM" id="SSF51621">
    <property type="entry name" value="Phosphoenolpyruvate/pyruvate domain"/>
    <property type="match status" value="1"/>
</dbReference>
<evidence type="ECO:0000256" key="10">
    <source>
        <dbReference type="ARBA" id="ARBA00022597"/>
    </source>
</evidence>
<evidence type="ECO:0000256" key="12">
    <source>
        <dbReference type="ARBA" id="ARBA00022683"/>
    </source>
</evidence>
<evidence type="ECO:0000256" key="19">
    <source>
        <dbReference type="PIRSR" id="PIRSR000732-2"/>
    </source>
</evidence>
<dbReference type="GO" id="GO:0016301">
    <property type="term" value="F:kinase activity"/>
    <property type="evidence" value="ECO:0007669"/>
    <property type="project" value="UniProtKB-KW"/>
</dbReference>
<evidence type="ECO:0000256" key="15">
    <source>
        <dbReference type="ARBA" id="ARBA00022842"/>
    </source>
</evidence>
<evidence type="ECO:0000259" key="21">
    <source>
        <dbReference type="Pfam" id="PF00391"/>
    </source>
</evidence>
<feature type="binding site" evidence="19">
    <location>
        <begin position="449"/>
        <end position="450"/>
    </location>
    <ligand>
        <name>phosphoenolpyruvate</name>
        <dbReference type="ChEBI" id="CHEBI:58702"/>
    </ligand>
</feature>
<evidence type="ECO:0000256" key="2">
    <source>
        <dbReference type="ARBA" id="ARBA00001946"/>
    </source>
</evidence>
<dbReference type="InterPro" id="IPR023151">
    <property type="entry name" value="PEP_util_CS"/>
</dbReference>
<feature type="binding site" evidence="19">
    <location>
        <position position="292"/>
    </location>
    <ligand>
        <name>phosphoenolpyruvate</name>
        <dbReference type="ChEBI" id="CHEBI:58702"/>
    </ligand>
</feature>
<evidence type="ECO:0000256" key="13">
    <source>
        <dbReference type="ARBA" id="ARBA00022723"/>
    </source>
</evidence>
<feature type="binding site" evidence="20">
    <location>
        <position position="426"/>
    </location>
    <ligand>
        <name>Mg(2+)</name>
        <dbReference type="ChEBI" id="CHEBI:18420"/>
    </ligand>
</feature>
<dbReference type="PIRSF" id="PIRSF000732">
    <property type="entry name" value="PTS_enzyme_I"/>
    <property type="match status" value="1"/>
</dbReference>
<comment type="function">
    <text evidence="3 17">General (non sugar-specific) component of the phosphoenolpyruvate-dependent sugar phosphotransferase system (sugar PTS). This major carbohydrate active-transport system catalyzes the phosphorylation of incoming sugar substrates concomitantly with their translocation across the cell membrane. Enzyme I transfers the phosphoryl group from phosphoenolpyruvate (PEP) to the phosphoryl carrier protein (HPr).</text>
</comment>
<dbReference type="Pfam" id="PF00391">
    <property type="entry name" value="PEP-utilizers"/>
    <property type="match status" value="1"/>
</dbReference>
<evidence type="ECO:0000256" key="8">
    <source>
        <dbReference type="ARBA" id="ARBA00022448"/>
    </source>
</evidence>
<evidence type="ECO:0000256" key="9">
    <source>
        <dbReference type="ARBA" id="ARBA00022490"/>
    </source>
</evidence>
<dbReference type="PRINTS" id="PR01736">
    <property type="entry name" value="PHPHTRNFRASE"/>
</dbReference>
<dbReference type="RefSeq" id="WP_045749162.1">
    <property type="nucleotide sequence ID" value="NZ_FUZK01000003.1"/>
</dbReference>
<feature type="domain" description="PEP-utilising enzyme C-terminal" evidence="22">
    <location>
        <begin position="249"/>
        <end position="535"/>
    </location>
</feature>
<dbReference type="AlphaFoldDB" id="A0A061AGE7"/>
<evidence type="ECO:0000259" key="23">
    <source>
        <dbReference type="Pfam" id="PF05524"/>
    </source>
</evidence>
<feature type="binding site" evidence="19">
    <location>
        <position position="328"/>
    </location>
    <ligand>
        <name>phosphoenolpyruvate</name>
        <dbReference type="ChEBI" id="CHEBI:58702"/>
    </ligand>
</feature>
<dbReference type="InterPro" id="IPR036618">
    <property type="entry name" value="PtsI_HPr-bd_sf"/>
</dbReference>
<keyword evidence="8 17" id="KW-0813">Transport</keyword>
<dbReference type="GO" id="GO:0008965">
    <property type="term" value="F:phosphoenolpyruvate-protein phosphotransferase activity"/>
    <property type="evidence" value="ECO:0007669"/>
    <property type="project" value="UniProtKB-EC"/>
</dbReference>
<evidence type="ECO:0000256" key="1">
    <source>
        <dbReference type="ARBA" id="ARBA00000683"/>
    </source>
</evidence>
<gene>
    <name evidence="24" type="primary">ptsI</name>
    <name evidence="24" type="ORF">Aocu_05630</name>
</gene>
<dbReference type="PATRIC" id="fig|35623.3.peg.564"/>
<dbReference type="InterPro" id="IPR006318">
    <property type="entry name" value="PTS_EI-like"/>
</dbReference>
<dbReference type="InterPro" id="IPR036637">
    <property type="entry name" value="Phosphohistidine_dom_sf"/>
</dbReference>
<organism evidence="24 25">
    <name type="scientific">Acholeplasma oculi</name>
    <dbReference type="NCBI Taxonomy" id="35623"/>
    <lineage>
        <taxon>Bacteria</taxon>
        <taxon>Bacillati</taxon>
        <taxon>Mycoplasmatota</taxon>
        <taxon>Mollicutes</taxon>
        <taxon>Acholeplasmatales</taxon>
        <taxon>Acholeplasmataceae</taxon>
        <taxon>Acholeplasma</taxon>
    </lineage>
</organism>
<dbReference type="SUPFAM" id="SSF52009">
    <property type="entry name" value="Phosphohistidine domain"/>
    <property type="match status" value="1"/>
</dbReference>
<keyword evidence="13 17" id="KW-0479">Metal-binding</keyword>
<evidence type="ECO:0000256" key="18">
    <source>
        <dbReference type="PIRSR" id="PIRSR000732-1"/>
    </source>
</evidence>
<dbReference type="KEGG" id="aoc:Aocu_05630"/>
<dbReference type="InterPro" id="IPR050499">
    <property type="entry name" value="PEP-utilizing_PTS_enzyme"/>
</dbReference>
<proteinExistence type="inferred from homology"/>
<evidence type="ECO:0000256" key="6">
    <source>
        <dbReference type="ARBA" id="ARBA00012232"/>
    </source>
</evidence>
<keyword evidence="11 17" id="KW-0808">Transferase</keyword>
<feature type="binding site" evidence="19">
    <location>
        <position position="460"/>
    </location>
    <ligand>
        <name>phosphoenolpyruvate</name>
        <dbReference type="ChEBI" id="CHEBI:58702"/>
    </ligand>
</feature>
<comment type="similarity">
    <text evidence="5 17">Belongs to the PEP-utilizing enzyme family.</text>
</comment>
<feature type="active site" description="Tele-phosphohistidine intermediate" evidence="18">
    <location>
        <position position="187"/>
    </location>
</feature>
<evidence type="ECO:0000256" key="7">
    <source>
        <dbReference type="ARBA" id="ARBA00016544"/>
    </source>
</evidence>
<dbReference type="FunCoup" id="A0A061AGE7">
    <property type="interactions" value="247"/>
</dbReference>
<dbReference type="STRING" id="35623.Aocu_05630"/>
<evidence type="ECO:0000256" key="17">
    <source>
        <dbReference type="PIRNR" id="PIRNR000732"/>
    </source>
</evidence>
<feature type="domain" description="Phosphotransferase system enzyme I N-terminal" evidence="23">
    <location>
        <begin position="5"/>
        <end position="126"/>
    </location>
</feature>